<dbReference type="AlphaFoldDB" id="A0A2G9UQV8"/>
<keyword evidence="2" id="KW-0732">Signal</keyword>
<dbReference type="EMBL" id="KZ345620">
    <property type="protein sequence ID" value="PIO72669.1"/>
    <property type="molecule type" value="Genomic_DNA"/>
</dbReference>
<dbReference type="OrthoDB" id="5861254at2759"/>
<keyword evidence="1" id="KW-0812">Transmembrane</keyword>
<evidence type="ECO:0000313" key="3">
    <source>
        <dbReference type="EMBL" id="PIO72669.1"/>
    </source>
</evidence>
<keyword evidence="4" id="KW-1185">Reference proteome</keyword>
<evidence type="ECO:0000256" key="1">
    <source>
        <dbReference type="SAM" id="Phobius"/>
    </source>
</evidence>
<protein>
    <submittedName>
        <fullName evidence="3">Uncharacterized protein</fullName>
    </submittedName>
</protein>
<sequence>MRVLLFLIVLCTIATVSFAVPIMSRWPELADDRSLRERRQMGMMGPLGMMNGMGMGGMGYPMGGMGYPMGMGMG</sequence>
<proteinExistence type="predicted"/>
<name>A0A2G9UQV8_TELCI</name>
<reference evidence="3 4" key="1">
    <citation type="submission" date="2015-09" db="EMBL/GenBank/DDBJ databases">
        <title>Draft genome of the parasitic nematode Teladorsagia circumcincta isolate WARC Sus (inbred).</title>
        <authorList>
            <person name="Mitreva M."/>
        </authorList>
    </citation>
    <scope>NUCLEOTIDE SEQUENCE [LARGE SCALE GENOMIC DNA]</scope>
    <source>
        <strain evidence="3 4">S</strain>
    </source>
</reference>
<feature type="transmembrane region" description="Helical" evidence="1">
    <location>
        <begin position="43"/>
        <end position="63"/>
    </location>
</feature>
<gene>
    <name evidence="3" type="ORF">TELCIR_05389</name>
</gene>
<keyword evidence="1" id="KW-1133">Transmembrane helix</keyword>
<feature type="chain" id="PRO_5013802653" evidence="2">
    <location>
        <begin position="20"/>
        <end position="74"/>
    </location>
</feature>
<dbReference type="Proteomes" id="UP000230423">
    <property type="component" value="Unassembled WGS sequence"/>
</dbReference>
<evidence type="ECO:0000313" key="4">
    <source>
        <dbReference type="Proteomes" id="UP000230423"/>
    </source>
</evidence>
<feature type="signal peptide" evidence="2">
    <location>
        <begin position="1"/>
        <end position="19"/>
    </location>
</feature>
<organism evidence="3 4">
    <name type="scientific">Teladorsagia circumcincta</name>
    <name type="common">Brown stomach worm</name>
    <name type="synonym">Ostertagia circumcincta</name>
    <dbReference type="NCBI Taxonomy" id="45464"/>
    <lineage>
        <taxon>Eukaryota</taxon>
        <taxon>Metazoa</taxon>
        <taxon>Ecdysozoa</taxon>
        <taxon>Nematoda</taxon>
        <taxon>Chromadorea</taxon>
        <taxon>Rhabditida</taxon>
        <taxon>Rhabditina</taxon>
        <taxon>Rhabditomorpha</taxon>
        <taxon>Strongyloidea</taxon>
        <taxon>Trichostrongylidae</taxon>
        <taxon>Teladorsagia</taxon>
    </lineage>
</organism>
<accession>A0A2G9UQV8</accession>
<evidence type="ECO:0000256" key="2">
    <source>
        <dbReference type="SAM" id="SignalP"/>
    </source>
</evidence>
<keyword evidence="1" id="KW-0472">Membrane</keyword>